<feature type="domain" description="HTH LytTR-type" evidence="4">
    <location>
        <begin position="138"/>
        <end position="242"/>
    </location>
</feature>
<reference evidence="5 6" key="1">
    <citation type="submission" date="2018-11" db="EMBL/GenBank/DDBJ databases">
        <title>Genomic Encyclopedia of Type Strains, Phase IV (KMG-IV): sequencing the most valuable type-strain genomes for metagenomic binning, comparative biology and taxonomic classification.</title>
        <authorList>
            <person name="Goeker M."/>
        </authorList>
    </citation>
    <scope>NUCLEOTIDE SEQUENCE [LARGE SCALE GENOMIC DNA]</scope>
    <source>
        <strain evidence="5 6">DSM 100316</strain>
    </source>
</reference>
<dbReference type="Gene3D" id="3.40.50.2300">
    <property type="match status" value="1"/>
</dbReference>
<dbReference type="AlphaFoldDB" id="A0A3N2DQC1"/>
<dbReference type="GO" id="GO:0003677">
    <property type="term" value="F:DNA binding"/>
    <property type="evidence" value="ECO:0007669"/>
    <property type="project" value="InterPro"/>
</dbReference>
<dbReference type="EMBL" id="RKHR01000004">
    <property type="protein sequence ID" value="ROS01993.1"/>
    <property type="molecule type" value="Genomic_DNA"/>
</dbReference>
<dbReference type="RefSeq" id="WP_123712735.1">
    <property type="nucleotide sequence ID" value="NZ_RKHR01000004.1"/>
</dbReference>
<dbReference type="PROSITE" id="PS50110">
    <property type="entry name" value="RESPONSE_REGULATORY"/>
    <property type="match status" value="1"/>
</dbReference>
<dbReference type="SMART" id="SM00448">
    <property type="entry name" value="REC"/>
    <property type="match status" value="1"/>
</dbReference>
<dbReference type="Pfam" id="PF00072">
    <property type="entry name" value="Response_reg"/>
    <property type="match status" value="1"/>
</dbReference>
<evidence type="ECO:0000313" key="5">
    <source>
        <dbReference type="EMBL" id="ROS01993.1"/>
    </source>
</evidence>
<organism evidence="5 6">
    <name type="scientific">Sinobacterium caligoides</name>
    <dbReference type="NCBI Taxonomy" id="933926"/>
    <lineage>
        <taxon>Bacteria</taxon>
        <taxon>Pseudomonadati</taxon>
        <taxon>Pseudomonadota</taxon>
        <taxon>Gammaproteobacteria</taxon>
        <taxon>Cellvibrionales</taxon>
        <taxon>Spongiibacteraceae</taxon>
        <taxon>Sinobacterium</taxon>
    </lineage>
</organism>
<evidence type="ECO:0000256" key="1">
    <source>
        <dbReference type="ARBA" id="ARBA00023012"/>
    </source>
</evidence>
<evidence type="ECO:0000259" key="4">
    <source>
        <dbReference type="PROSITE" id="PS50930"/>
    </source>
</evidence>
<dbReference type="InterPro" id="IPR007492">
    <property type="entry name" value="LytTR_DNA-bd_dom"/>
</dbReference>
<dbReference type="InterPro" id="IPR046947">
    <property type="entry name" value="LytR-like"/>
</dbReference>
<keyword evidence="2" id="KW-0597">Phosphoprotein</keyword>
<dbReference type="GO" id="GO:0000156">
    <property type="term" value="F:phosphorelay response regulator activity"/>
    <property type="evidence" value="ECO:0007669"/>
    <property type="project" value="InterPro"/>
</dbReference>
<dbReference type="PANTHER" id="PTHR37299">
    <property type="entry name" value="TRANSCRIPTIONAL REGULATOR-RELATED"/>
    <property type="match status" value="1"/>
</dbReference>
<evidence type="ECO:0000256" key="2">
    <source>
        <dbReference type="PROSITE-ProRule" id="PRU00169"/>
    </source>
</evidence>
<evidence type="ECO:0000313" key="6">
    <source>
        <dbReference type="Proteomes" id="UP000275394"/>
    </source>
</evidence>
<dbReference type="PANTHER" id="PTHR37299:SF1">
    <property type="entry name" value="STAGE 0 SPORULATION PROTEIN A HOMOLOG"/>
    <property type="match status" value="1"/>
</dbReference>
<accession>A0A3N2DQC1</accession>
<dbReference type="Pfam" id="PF04397">
    <property type="entry name" value="LytTR"/>
    <property type="match status" value="1"/>
</dbReference>
<dbReference type="PROSITE" id="PS50930">
    <property type="entry name" value="HTH_LYTTR"/>
    <property type="match status" value="1"/>
</dbReference>
<dbReference type="SMART" id="SM00850">
    <property type="entry name" value="LytTR"/>
    <property type="match status" value="1"/>
</dbReference>
<protein>
    <submittedName>
        <fullName evidence="5">LytTR family two component transcriptional regulator</fullName>
    </submittedName>
</protein>
<dbReference type="Gene3D" id="2.40.50.1020">
    <property type="entry name" value="LytTr DNA-binding domain"/>
    <property type="match status" value="1"/>
</dbReference>
<dbReference type="OrthoDB" id="236568at2"/>
<keyword evidence="6" id="KW-1185">Reference proteome</keyword>
<proteinExistence type="predicted"/>
<name>A0A3N2DQC1_9GAMM</name>
<dbReference type="Proteomes" id="UP000275394">
    <property type="component" value="Unassembled WGS sequence"/>
</dbReference>
<gene>
    <name evidence="5" type="ORF">EDC56_2442</name>
</gene>
<sequence length="243" mass="27392">MVDKSILVVDDEPLARLRLLRLLEKCEGFTVCAEAENGRLAIEQVERHNPDIVLLDIRMPGICGLTVARHLSQQASPPAVIFCTAYGEHALEAFDFNATAYLLKPVKLERLHDVLSRACKLTKAQLNSLGQEECRRHISVKRAHGVELVAVTDICYFVADQKYVTLGYEHGEALIDGSLKELEAEFGDLFHRVHRNALVSLAHIDALERSEQGQYQLRLRGVELRPQVSRRHLASLRKLLQTL</sequence>
<feature type="modified residue" description="4-aspartylphosphate" evidence="2">
    <location>
        <position position="56"/>
    </location>
</feature>
<evidence type="ECO:0000259" key="3">
    <source>
        <dbReference type="PROSITE" id="PS50110"/>
    </source>
</evidence>
<comment type="caution">
    <text evidence="5">The sequence shown here is derived from an EMBL/GenBank/DDBJ whole genome shotgun (WGS) entry which is preliminary data.</text>
</comment>
<dbReference type="InterPro" id="IPR011006">
    <property type="entry name" value="CheY-like_superfamily"/>
</dbReference>
<dbReference type="SUPFAM" id="SSF52172">
    <property type="entry name" value="CheY-like"/>
    <property type="match status" value="1"/>
</dbReference>
<dbReference type="InterPro" id="IPR001789">
    <property type="entry name" value="Sig_transdc_resp-reg_receiver"/>
</dbReference>
<keyword evidence="1" id="KW-0902">Two-component regulatory system</keyword>
<feature type="domain" description="Response regulatory" evidence="3">
    <location>
        <begin position="5"/>
        <end position="119"/>
    </location>
</feature>